<dbReference type="HOGENOM" id="CLU_441146_0_0_1"/>
<dbReference type="Proteomes" id="UP000001449">
    <property type="component" value="Chromosome 5"/>
</dbReference>
<dbReference type="EMBL" id="CM000642">
    <property type="protein sequence ID" value="EED92242.1"/>
    <property type="molecule type" value="Genomic_DNA"/>
</dbReference>
<keyword evidence="4" id="KW-1185">Reference proteome</keyword>
<feature type="chain" id="PRO_5002866163" evidence="2">
    <location>
        <begin position="20"/>
        <end position="620"/>
    </location>
</feature>
<name>B8C1M5_THAPS</name>
<feature type="compositionally biased region" description="Low complexity" evidence="1">
    <location>
        <begin position="123"/>
        <end position="132"/>
    </location>
</feature>
<evidence type="ECO:0000313" key="4">
    <source>
        <dbReference type="Proteomes" id="UP000001449"/>
    </source>
</evidence>
<dbReference type="RefSeq" id="XP_002290490.1">
    <property type="nucleotide sequence ID" value="XM_002290454.1"/>
</dbReference>
<dbReference type="GeneID" id="7447242"/>
<protein>
    <submittedName>
        <fullName evidence="3">Uncharacterized protein</fullName>
    </submittedName>
</protein>
<sequence length="620" mass="67656">MKLLQSTFLAWATLAKSNAFTLLSTPPPSTTLQSTSTSSLAVVSSISNRCYSSSTKLSMVGIHEGLTPNAFDEEAMKAEEKFAEFMGELNEVKDYLGGLIEATAVKDVAAASGADVATEEATNESSSSNNNSDDIGLFGGGDYSPVLTSNAPPSSQTKKTRYNPTLRTTLGSTVLLSGTHDPKLLTVLNNNNFGQDSIDNFEFEKIVALVEDVGGAKKRVISREARYSGLLDKLSIEEIGGGLLPGKEKLEGVGSWIVRLDLGEVGSLLPQVAELAKGCEGLKNLVVMVEGVTDAATASVDGWDAVVAASESGDNFKCTLLAVGELYDEGKEGKLYHIGKVGSLSKALTAGAAPTMLRKEAYNIVGNLLALESTSNQALVAYEYSPEVVLAVQTPVEEGNGQILVDGKLKEDDRVDELKDVKYETRLIQGCRELGWSRLAELDVLVDKGADGYIAHKNLPPPPLPAADEDWKDKEDRRIMEILDRRSAETKAKEEAEKAQKEKDDIETIARDWAMRQYTLKSLNNEVPESMTEQDFIKSIWEEALAEGKRMYEEMNTAEYKAKMEKKKQEATQMDKLFYSGMDPKLRKKRELIVNKVKEQYLDLLGEDALDEILSGADEE</sequence>
<dbReference type="eggNOG" id="ENOG502QYAJ">
    <property type="taxonomic scope" value="Eukaryota"/>
</dbReference>
<evidence type="ECO:0000256" key="2">
    <source>
        <dbReference type="SAM" id="SignalP"/>
    </source>
</evidence>
<evidence type="ECO:0000256" key="1">
    <source>
        <dbReference type="SAM" id="MobiDB-lite"/>
    </source>
</evidence>
<evidence type="ECO:0000313" key="3">
    <source>
        <dbReference type="EMBL" id="EED92242.1"/>
    </source>
</evidence>
<proteinExistence type="predicted"/>
<accession>B8C1M5</accession>
<organism evidence="3 4">
    <name type="scientific">Thalassiosira pseudonana</name>
    <name type="common">Marine diatom</name>
    <name type="synonym">Cyclotella nana</name>
    <dbReference type="NCBI Taxonomy" id="35128"/>
    <lineage>
        <taxon>Eukaryota</taxon>
        <taxon>Sar</taxon>
        <taxon>Stramenopiles</taxon>
        <taxon>Ochrophyta</taxon>
        <taxon>Bacillariophyta</taxon>
        <taxon>Coscinodiscophyceae</taxon>
        <taxon>Thalassiosirophycidae</taxon>
        <taxon>Thalassiosirales</taxon>
        <taxon>Thalassiosiraceae</taxon>
        <taxon>Thalassiosira</taxon>
    </lineage>
</organism>
<gene>
    <name evidence="3" type="ORF">THAPSDRAFT_22521</name>
</gene>
<feature type="signal peptide" evidence="2">
    <location>
        <begin position="1"/>
        <end position="19"/>
    </location>
</feature>
<keyword evidence="2" id="KW-0732">Signal</keyword>
<dbReference type="AlphaFoldDB" id="B8C1M5"/>
<reference evidence="3 4" key="1">
    <citation type="journal article" date="2004" name="Science">
        <title>The genome of the diatom Thalassiosira pseudonana: ecology, evolution, and metabolism.</title>
        <authorList>
            <person name="Armbrust E.V."/>
            <person name="Berges J.A."/>
            <person name="Bowler C."/>
            <person name="Green B.R."/>
            <person name="Martinez D."/>
            <person name="Putnam N.H."/>
            <person name="Zhou S."/>
            <person name="Allen A.E."/>
            <person name="Apt K.E."/>
            <person name="Bechner M."/>
            <person name="Brzezinski M.A."/>
            <person name="Chaal B.K."/>
            <person name="Chiovitti A."/>
            <person name="Davis A.K."/>
            <person name="Demarest M.S."/>
            <person name="Detter J.C."/>
            <person name="Glavina T."/>
            <person name="Goodstein D."/>
            <person name="Hadi M.Z."/>
            <person name="Hellsten U."/>
            <person name="Hildebrand M."/>
            <person name="Jenkins B.D."/>
            <person name="Jurka J."/>
            <person name="Kapitonov V.V."/>
            <person name="Kroger N."/>
            <person name="Lau W.W."/>
            <person name="Lane T.W."/>
            <person name="Larimer F.W."/>
            <person name="Lippmeier J.C."/>
            <person name="Lucas S."/>
            <person name="Medina M."/>
            <person name="Montsant A."/>
            <person name="Obornik M."/>
            <person name="Parker M.S."/>
            <person name="Palenik B."/>
            <person name="Pazour G.J."/>
            <person name="Richardson P.M."/>
            <person name="Rynearson T.A."/>
            <person name="Saito M.A."/>
            <person name="Schwartz D.C."/>
            <person name="Thamatrakoln K."/>
            <person name="Valentin K."/>
            <person name="Vardi A."/>
            <person name="Wilkerson F.P."/>
            <person name="Rokhsar D.S."/>
        </authorList>
    </citation>
    <scope>NUCLEOTIDE SEQUENCE [LARGE SCALE GENOMIC DNA]</scope>
    <source>
        <strain evidence="3 4">CCMP1335</strain>
    </source>
</reference>
<reference evidence="3 4" key="2">
    <citation type="journal article" date="2008" name="Nature">
        <title>The Phaeodactylum genome reveals the evolutionary history of diatom genomes.</title>
        <authorList>
            <person name="Bowler C."/>
            <person name="Allen A.E."/>
            <person name="Badger J.H."/>
            <person name="Grimwood J."/>
            <person name="Jabbari K."/>
            <person name="Kuo A."/>
            <person name="Maheswari U."/>
            <person name="Martens C."/>
            <person name="Maumus F."/>
            <person name="Otillar R.P."/>
            <person name="Rayko E."/>
            <person name="Salamov A."/>
            <person name="Vandepoele K."/>
            <person name="Beszteri B."/>
            <person name="Gruber A."/>
            <person name="Heijde M."/>
            <person name="Katinka M."/>
            <person name="Mock T."/>
            <person name="Valentin K."/>
            <person name="Verret F."/>
            <person name="Berges J.A."/>
            <person name="Brownlee C."/>
            <person name="Cadoret J.P."/>
            <person name="Chiovitti A."/>
            <person name="Choi C.J."/>
            <person name="Coesel S."/>
            <person name="De Martino A."/>
            <person name="Detter J.C."/>
            <person name="Durkin C."/>
            <person name="Falciatore A."/>
            <person name="Fournet J."/>
            <person name="Haruta M."/>
            <person name="Huysman M.J."/>
            <person name="Jenkins B.D."/>
            <person name="Jiroutova K."/>
            <person name="Jorgensen R.E."/>
            <person name="Joubert Y."/>
            <person name="Kaplan A."/>
            <person name="Kroger N."/>
            <person name="Kroth P.G."/>
            <person name="La Roche J."/>
            <person name="Lindquist E."/>
            <person name="Lommer M."/>
            <person name="Martin-Jezequel V."/>
            <person name="Lopez P.J."/>
            <person name="Lucas S."/>
            <person name="Mangogna M."/>
            <person name="McGinnis K."/>
            <person name="Medlin L.K."/>
            <person name="Montsant A."/>
            <person name="Oudot-Le Secq M.P."/>
            <person name="Napoli C."/>
            <person name="Obornik M."/>
            <person name="Parker M.S."/>
            <person name="Petit J.L."/>
            <person name="Porcel B.M."/>
            <person name="Poulsen N."/>
            <person name="Robison M."/>
            <person name="Rychlewski L."/>
            <person name="Rynearson T.A."/>
            <person name="Schmutz J."/>
            <person name="Shapiro H."/>
            <person name="Siaut M."/>
            <person name="Stanley M."/>
            <person name="Sussman M.R."/>
            <person name="Taylor A.R."/>
            <person name="Vardi A."/>
            <person name="von Dassow P."/>
            <person name="Vyverman W."/>
            <person name="Willis A."/>
            <person name="Wyrwicz L.S."/>
            <person name="Rokhsar D.S."/>
            <person name="Weissenbach J."/>
            <person name="Armbrust E.V."/>
            <person name="Green B.R."/>
            <person name="Van de Peer Y."/>
            <person name="Grigoriev I.V."/>
        </authorList>
    </citation>
    <scope>NUCLEOTIDE SEQUENCE [LARGE SCALE GENOMIC DNA]</scope>
    <source>
        <strain evidence="3 4">CCMP1335</strain>
    </source>
</reference>
<dbReference type="InParanoid" id="B8C1M5"/>
<dbReference type="KEGG" id="tps:THAPSDRAFT_22521"/>
<feature type="region of interest" description="Disordered" evidence="1">
    <location>
        <begin position="116"/>
        <end position="135"/>
    </location>
</feature>
<dbReference type="PaxDb" id="35128-Thaps22521"/>